<evidence type="ECO:0000256" key="2">
    <source>
        <dbReference type="ARBA" id="ARBA00022448"/>
    </source>
</evidence>
<evidence type="ECO:0000256" key="5">
    <source>
        <dbReference type="SAM" id="Coils"/>
    </source>
</evidence>
<dbReference type="GO" id="GO:0017056">
    <property type="term" value="F:structural constituent of nuclear pore"/>
    <property type="evidence" value="ECO:0007669"/>
    <property type="project" value="TreeGrafter"/>
</dbReference>
<dbReference type="Proteomes" id="UP000287166">
    <property type="component" value="Unassembled WGS sequence"/>
</dbReference>
<keyword evidence="3" id="KW-0811">Translocation</keyword>
<dbReference type="Pfam" id="PF13634">
    <property type="entry name" value="Nucleoporin_FG"/>
    <property type="match status" value="3"/>
</dbReference>
<evidence type="ECO:0000256" key="4">
    <source>
        <dbReference type="ARBA" id="ARBA00023242"/>
    </source>
</evidence>
<evidence type="ECO:0000313" key="8">
    <source>
        <dbReference type="EMBL" id="GBE83336.1"/>
    </source>
</evidence>
<feature type="region of interest" description="Disordered" evidence="6">
    <location>
        <begin position="1"/>
        <end position="80"/>
    </location>
</feature>
<feature type="compositionally biased region" description="Polar residues" evidence="6">
    <location>
        <begin position="42"/>
        <end position="58"/>
    </location>
</feature>
<dbReference type="AlphaFoldDB" id="A0A401GMB2"/>
<name>A0A401GMB2_9APHY</name>
<evidence type="ECO:0000256" key="1">
    <source>
        <dbReference type="ARBA" id="ARBA00004567"/>
    </source>
</evidence>
<feature type="compositionally biased region" description="Pro residues" evidence="6">
    <location>
        <begin position="319"/>
        <end position="331"/>
    </location>
</feature>
<dbReference type="InParanoid" id="A0A401GMB2"/>
<keyword evidence="5" id="KW-0175">Coiled coil</keyword>
<dbReference type="PANTHER" id="PTHR13000:SF0">
    <property type="entry name" value="NUCLEOPORIN P54"/>
    <property type="match status" value="1"/>
</dbReference>
<feature type="region of interest" description="Disordered" evidence="6">
    <location>
        <begin position="197"/>
        <end position="225"/>
    </location>
</feature>
<feature type="compositionally biased region" description="Low complexity" evidence="6">
    <location>
        <begin position="204"/>
        <end position="222"/>
    </location>
</feature>
<dbReference type="OrthoDB" id="6162375at2759"/>
<dbReference type="PANTHER" id="PTHR13000">
    <property type="entry name" value="NUCLEOPORIN P54"/>
    <property type="match status" value="1"/>
</dbReference>
<dbReference type="GO" id="GO:0006999">
    <property type="term" value="P:nuclear pore organization"/>
    <property type="evidence" value="ECO:0007669"/>
    <property type="project" value="TreeGrafter"/>
</dbReference>
<keyword evidence="3" id="KW-0906">Nuclear pore complex</keyword>
<dbReference type="GO" id="GO:0006607">
    <property type="term" value="P:NLS-bearing protein import into nucleus"/>
    <property type="evidence" value="ECO:0007669"/>
    <property type="project" value="TreeGrafter"/>
</dbReference>
<dbReference type="STRING" id="139825.A0A401GMB2"/>
<proteinExistence type="predicted"/>
<accession>A0A401GMB2</accession>
<comment type="subcellular location">
    <subcellularLocation>
        <location evidence="1">Nucleus</location>
        <location evidence="1">Nuclear pore complex</location>
    </subcellularLocation>
</comment>
<protein>
    <submittedName>
        <fullName evidence="8">Nucleoporin nup44</fullName>
    </submittedName>
</protein>
<evidence type="ECO:0000256" key="3">
    <source>
        <dbReference type="ARBA" id="ARBA00023132"/>
    </source>
</evidence>
<evidence type="ECO:0000256" key="6">
    <source>
        <dbReference type="SAM" id="MobiDB-lite"/>
    </source>
</evidence>
<keyword evidence="3" id="KW-0509">mRNA transport</keyword>
<dbReference type="Pfam" id="PF13874">
    <property type="entry name" value="Nup54"/>
    <property type="match status" value="1"/>
</dbReference>
<feature type="domain" description="Nucleoporin Nup54 alpha-helical" evidence="7">
    <location>
        <begin position="445"/>
        <end position="586"/>
    </location>
</feature>
<feature type="compositionally biased region" description="Low complexity" evidence="6">
    <location>
        <begin position="296"/>
        <end position="311"/>
    </location>
</feature>
<sequence>MFGSFSNPNTSSGSAFGNASQQPQQAGTSNAVGLLGAPSAAPGSTSLFGGSAPQTGAGSNPLLGGNQGTSQSTAGGLFGNSANQGGGGLFGGTNMQNRPAAGAGLFGATSGTSSGNPLLGTAPQNPLGGTGTSPNPLFATGGSNTGTTGGGLFGNAPVGGNTAPAGGGLFGNPAGGSNTNTTGGLFGNAAGGSRSNTTGGGLLGSTTAGSNTNAPSSGLFGNTAGGTTGATSGGLFNNTTAGSSATAPGSGLFGNTTGTSAGNTGGGLFRSTTNSSTTGGGLFGAPPPIVPPSLFGSTQGQQQGSSSMLGQPPTSMLGQPPPSMLGQPPPSMLGQPPTSTLGQPPQYGSLFGNSGQSPAGGSLLGGSFLGRTTQPNAVSSGLLSRTAIPSSQQPADAQSQFASLVQRIESTVKAWDPASPQCRFQHYFYNLVDPSQVQLYGRPANATNDALWQKAIRENPDPSCLVPVIAIGFDDLQKRVEAQSQQATAQQERLKELQTRIAALSQRHQLSNASRLNRASMLQTQLTHRVLKLVQHLHLLIPTLRSSAIRPEEEALRTALEDIDQDIRRPGGTGRMRGKLNELWALIGAVNAARERDRKGGVVEWTVVDDEGLSQIAQILADEQAGLAHLTKILQRDIKDLAVIQGTSVKEEEPNALLTSASTLRGSTGY</sequence>
<feature type="coiled-coil region" evidence="5">
    <location>
        <begin position="473"/>
        <end position="507"/>
    </location>
</feature>
<dbReference type="InterPro" id="IPR025712">
    <property type="entry name" value="Nup54_alpha-helical_dom"/>
</dbReference>
<feature type="region of interest" description="Disordered" evidence="6">
    <location>
        <begin position="241"/>
        <end position="356"/>
    </location>
</feature>
<keyword evidence="9" id="KW-1185">Reference proteome</keyword>
<gene>
    <name evidence="8" type="ORF">SCP_0503840</name>
</gene>
<feature type="compositionally biased region" description="Polar residues" evidence="6">
    <location>
        <begin position="1"/>
        <end position="31"/>
    </location>
</feature>
<dbReference type="GO" id="GO:0044613">
    <property type="term" value="C:nuclear pore central transport channel"/>
    <property type="evidence" value="ECO:0007669"/>
    <property type="project" value="TreeGrafter"/>
</dbReference>
<dbReference type="InterPro" id="IPR024864">
    <property type="entry name" value="Nup54/Nup57/Nup44"/>
</dbReference>
<dbReference type="GO" id="GO:0036228">
    <property type="term" value="P:protein localization to nuclear inner membrane"/>
    <property type="evidence" value="ECO:0007669"/>
    <property type="project" value="TreeGrafter"/>
</dbReference>
<keyword evidence="3" id="KW-0653">Protein transport</keyword>
<evidence type="ECO:0000313" key="9">
    <source>
        <dbReference type="Proteomes" id="UP000287166"/>
    </source>
</evidence>
<evidence type="ECO:0000259" key="7">
    <source>
        <dbReference type="Pfam" id="PF13874"/>
    </source>
</evidence>
<dbReference type="EMBL" id="BFAD01000005">
    <property type="protein sequence ID" value="GBE83336.1"/>
    <property type="molecule type" value="Genomic_DNA"/>
</dbReference>
<dbReference type="RefSeq" id="XP_027614249.1">
    <property type="nucleotide sequence ID" value="XM_027758448.1"/>
</dbReference>
<feature type="region of interest" description="Disordered" evidence="6">
    <location>
        <begin position="101"/>
        <end position="134"/>
    </location>
</feature>
<organism evidence="8 9">
    <name type="scientific">Sparassis crispa</name>
    <dbReference type="NCBI Taxonomy" id="139825"/>
    <lineage>
        <taxon>Eukaryota</taxon>
        <taxon>Fungi</taxon>
        <taxon>Dikarya</taxon>
        <taxon>Basidiomycota</taxon>
        <taxon>Agaricomycotina</taxon>
        <taxon>Agaricomycetes</taxon>
        <taxon>Polyporales</taxon>
        <taxon>Sparassidaceae</taxon>
        <taxon>Sparassis</taxon>
    </lineage>
</organism>
<dbReference type="InterPro" id="IPR025574">
    <property type="entry name" value="Nucleoporin_FG_rpt"/>
</dbReference>
<dbReference type="GeneID" id="38780253"/>
<dbReference type="Gene3D" id="1.20.5.170">
    <property type="match status" value="1"/>
</dbReference>
<reference evidence="8 9" key="1">
    <citation type="journal article" date="2018" name="Sci. Rep.">
        <title>Genome sequence of the cauliflower mushroom Sparassis crispa (Hanabiratake) and its association with beneficial usage.</title>
        <authorList>
            <person name="Kiyama R."/>
            <person name="Furutani Y."/>
            <person name="Kawaguchi K."/>
            <person name="Nakanishi T."/>
        </authorList>
    </citation>
    <scope>NUCLEOTIDE SEQUENCE [LARGE SCALE GENOMIC DNA]</scope>
</reference>
<comment type="caution">
    <text evidence="8">The sequence shown here is derived from an EMBL/GenBank/DDBJ whole genome shotgun (WGS) entry which is preliminary data.</text>
</comment>
<keyword evidence="2" id="KW-0813">Transport</keyword>
<keyword evidence="4" id="KW-0539">Nucleus</keyword>